<dbReference type="RefSeq" id="WP_216631767.1">
    <property type="nucleotide sequence ID" value="NZ_JAHLQN010000001.1"/>
</dbReference>
<comment type="caution">
    <text evidence="1">The sequence shown here is derived from an EMBL/GenBank/DDBJ whole genome shotgun (WGS) entry which is preliminary data.</text>
</comment>
<keyword evidence="2" id="KW-1185">Reference proteome</keyword>
<name>A0ABS6FAE7_9FIRM</name>
<accession>A0ABS6FAE7</accession>
<proteinExistence type="predicted"/>
<reference evidence="1 2" key="1">
    <citation type="submission" date="2021-06" db="EMBL/GenBank/DDBJ databases">
        <authorList>
            <person name="Sun Q."/>
            <person name="Li D."/>
        </authorList>
    </citation>
    <scope>NUCLEOTIDE SEQUENCE [LARGE SCALE GENOMIC DNA]</scope>
    <source>
        <strain evidence="1 2">MSJ-2</strain>
    </source>
</reference>
<organism evidence="1 2">
    <name type="scientific">Dysosmobacter acutus</name>
    <dbReference type="NCBI Taxonomy" id="2841504"/>
    <lineage>
        <taxon>Bacteria</taxon>
        <taxon>Bacillati</taxon>
        <taxon>Bacillota</taxon>
        <taxon>Clostridia</taxon>
        <taxon>Eubacteriales</taxon>
        <taxon>Oscillospiraceae</taxon>
        <taxon>Dysosmobacter</taxon>
    </lineage>
</organism>
<sequence>MNISFDGMNQWTATFATSDAVEGQVVKMTAGATVGACADGDSFCGVTAAKRSEDACAVQLAGVVTAPCTGAAPAVGYAKLSANGTGGVKTSSTGREYLVLDIDTGASTVTFVL</sequence>
<dbReference type="Proteomes" id="UP000787672">
    <property type="component" value="Unassembled WGS sequence"/>
</dbReference>
<evidence type="ECO:0000313" key="1">
    <source>
        <dbReference type="EMBL" id="MBU5626259.1"/>
    </source>
</evidence>
<protein>
    <submittedName>
        <fullName evidence="1">Uncharacterized protein</fullName>
    </submittedName>
</protein>
<gene>
    <name evidence="1" type="ORF">KQI82_04900</name>
</gene>
<evidence type="ECO:0000313" key="2">
    <source>
        <dbReference type="Proteomes" id="UP000787672"/>
    </source>
</evidence>
<dbReference type="EMBL" id="JAHLQN010000001">
    <property type="protein sequence ID" value="MBU5626259.1"/>
    <property type="molecule type" value="Genomic_DNA"/>
</dbReference>